<keyword evidence="2" id="KW-1185">Reference proteome</keyword>
<reference evidence="1 2" key="1">
    <citation type="journal article" date="2018" name="Mol. Biol. Evol.">
        <title>Broad Genomic Sampling Reveals a Smut Pathogenic Ancestry of the Fungal Clade Ustilaginomycotina.</title>
        <authorList>
            <person name="Kijpornyongpan T."/>
            <person name="Mondo S.J."/>
            <person name="Barry K."/>
            <person name="Sandor L."/>
            <person name="Lee J."/>
            <person name="Lipzen A."/>
            <person name="Pangilinan J."/>
            <person name="LaButti K."/>
            <person name="Hainaut M."/>
            <person name="Henrissat B."/>
            <person name="Grigoriev I.V."/>
            <person name="Spatafora J.W."/>
            <person name="Aime M.C."/>
        </authorList>
    </citation>
    <scope>NUCLEOTIDE SEQUENCE [LARGE SCALE GENOMIC DNA]</scope>
    <source>
        <strain evidence="1 2">MCA 3645</strain>
    </source>
</reference>
<gene>
    <name evidence="1" type="ORF">BCV70DRAFT_51736</name>
</gene>
<organism evidence="1 2">
    <name type="scientific">Testicularia cyperi</name>
    <dbReference type="NCBI Taxonomy" id="1882483"/>
    <lineage>
        <taxon>Eukaryota</taxon>
        <taxon>Fungi</taxon>
        <taxon>Dikarya</taxon>
        <taxon>Basidiomycota</taxon>
        <taxon>Ustilaginomycotina</taxon>
        <taxon>Ustilaginomycetes</taxon>
        <taxon>Ustilaginales</taxon>
        <taxon>Anthracoideaceae</taxon>
        <taxon>Testicularia</taxon>
    </lineage>
</organism>
<dbReference type="Proteomes" id="UP000246740">
    <property type="component" value="Unassembled WGS sequence"/>
</dbReference>
<protein>
    <submittedName>
        <fullName evidence="1">Uncharacterized protein</fullName>
    </submittedName>
</protein>
<dbReference type="EMBL" id="KZ819189">
    <property type="protein sequence ID" value="PWZ01810.1"/>
    <property type="molecule type" value="Genomic_DNA"/>
</dbReference>
<dbReference type="AlphaFoldDB" id="A0A317XVB6"/>
<dbReference type="InParanoid" id="A0A317XVB6"/>
<accession>A0A317XVB6</accession>
<proteinExistence type="predicted"/>
<evidence type="ECO:0000313" key="2">
    <source>
        <dbReference type="Proteomes" id="UP000246740"/>
    </source>
</evidence>
<sequence length="160" mass="17119">MRNCTLPRLVTDAGVACKSRQLLQIQSCRASCCSACPCTTLVCLPLAPFRQTPSLARQLPTATSTSLLLTTCRLAVRLSGPPLYEPASGLWPLLVILFPESPVCDCSVLYCSVEQPSSEITCTELIASCISPLRHPTTFAPSPPSWARGLLLSQCSLPSP</sequence>
<evidence type="ECO:0000313" key="1">
    <source>
        <dbReference type="EMBL" id="PWZ01810.1"/>
    </source>
</evidence>
<name>A0A317XVB6_9BASI</name>